<dbReference type="EMBL" id="JAZHXI010000004">
    <property type="protein sequence ID" value="KAL2072639.1"/>
    <property type="molecule type" value="Genomic_DNA"/>
</dbReference>
<evidence type="ECO:0000313" key="1">
    <source>
        <dbReference type="EMBL" id="KAL2072639.1"/>
    </source>
</evidence>
<reference evidence="1 2" key="1">
    <citation type="journal article" date="2024" name="Commun. Biol.">
        <title>Comparative genomic analysis of thermophilic fungi reveals convergent evolutionary adaptations and gene losses.</title>
        <authorList>
            <person name="Steindorff A.S."/>
            <person name="Aguilar-Pontes M.V."/>
            <person name="Robinson A.J."/>
            <person name="Andreopoulos B."/>
            <person name="LaButti K."/>
            <person name="Kuo A."/>
            <person name="Mondo S."/>
            <person name="Riley R."/>
            <person name="Otillar R."/>
            <person name="Haridas S."/>
            <person name="Lipzen A."/>
            <person name="Grimwood J."/>
            <person name="Schmutz J."/>
            <person name="Clum A."/>
            <person name="Reid I.D."/>
            <person name="Moisan M.C."/>
            <person name="Butler G."/>
            <person name="Nguyen T.T.M."/>
            <person name="Dewar K."/>
            <person name="Conant G."/>
            <person name="Drula E."/>
            <person name="Henrissat B."/>
            <person name="Hansel C."/>
            <person name="Singer S."/>
            <person name="Hutchinson M.I."/>
            <person name="de Vries R.P."/>
            <person name="Natvig D.O."/>
            <person name="Powell A.J."/>
            <person name="Tsang A."/>
            <person name="Grigoriev I.V."/>
        </authorList>
    </citation>
    <scope>NUCLEOTIDE SEQUENCE [LARGE SCALE GENOMIC DNA]</scope>
    <source>
        <strain evidence="1 2">CBS 494.80</strain>
    </source>
</reference>
<evidence type="ECO:0000313" key="2">
    <source>
        <dbReference type="Proteomes" id="UP001595075"/>
    </source>
</evidence>
<protein>
    <submittedName>
        <fullName evidence="1">Uncharacterized protein</fullName>
    </submittedName>
</protein>
<keyword evidence="2" id="KW-1185">Reference proteome</keyword>
<gene>
    <name evidence="1" type="ORF">VTL71DRAFT_11982</name>
</gene>
<comment type="caution">
    <text evidence="1">The sequence shown here is derived from an EMBL/GenBank/DDBJ whole genome shotgun (WGS) entry which is preliminary data.</text>
</comment>
<organism evidence="1 2">
    <name type="scientific">Oculimacula yallundae</name>
    <dbReference type="NCBI Taxonomy" id="86028"/>
    <lineage>
        <taxon>Eukaryota</taxon>
        <taxon>Fungi</taxon>
        <taxon>Dikarya</taxon>
        <taxon>Ascomycota</taxon>
        <taxon>Pezizomycotina</taxon>
        <taxon>Leotiomycetes</taxon>
        <taxon>Helotiales</taxon>
        <taxon>Ploettnerulaceae</taxon>
        <taxon>Oculimacula</taxon>
    </lineage>
</organism>
<name>A0ABR4CRN0_9HELO</name>
<dbReference type="Proteomes" id="UP001595075">
    <property type="component" value="Unassembled WGS sequence"/>
</dbReference>
<proteinExistence type="predicted"/>
<accession>A0ABR4CRN0</accession>
<sequence length="611" mass="69524">MHTISFSHEIEDRLTKVIDTTDTVIGIDVDFDEDDLIQPEIFEYSDPDEEIYATKTGKSDAQATHYYRHSLAILIPRPELIDYFLSSSLLQSRYESSCYSDAKIFVLPWFDRLKAEIKSSPSSTYARENILRLSLVVARECEKWKTRPQKIMSEGILREPFEKTALAEALEATVTFGNQIVTAEVVQLCLNNLDLQMFTHIGQAMAKFKLNSTSLKHRLRIEASKLSAFSLRYGAWSNLRNGVIATTTANETVADHKVRLLRWIDTELEEVFPDVDLNSGDDGVAAAKLAAMRPHSGFVSNKILPAIKQNRNASLMVIAFLLDYSPTSFNPHTPGTTRGVSDDILADLIGAFNLDYLKQPGLVKKRAKAVNGNFHSVVCTLNADKSDGRRLGSFLIHMASPRHQTQFDRMIRSLLRDAESLPMEYFDQLYLPCLKTVAQTLSQEPVGQRSPAAVTCFQALFQITLSLYINRYLGPMPPFPSWAREREGCGCHLCKHLDSFLCDPVRQVYRVQLGRSDKHHIQVQLNHTRHKHTLDQTTYPETLVVTKSKTPESEAHDLWEQRRSKAAANLHTLDLEELDFLVSQEPIYQAIVTFDRDLLIENLHTWRNYYQ</sequence>